<dbReference type="AlphaFoldDB" id="A0A0R3TIN9"/>
<reference evidence="4" key="1">
    <citation type="submission" date="2017-02" db="UniProtKB">
        <authorList>
            <consortium name="WormBaseParasite"/>
        </authorList>
    </citation>
    <scope>IDENTIFICATION</scope>
</reference>
<feature type="compositionally biased region" description="Basic and acidic residues" evidence="1">
    <location>
        <begin position="76"/>
        <end position="95"/>
    </location>
</feature>
<organism evidence="4">
    <name type="scientific">Rodentolepis nana</name>
    <name type="common">Dwarf tapeworm</name>
    <name type="synonym">Hymenolepis nana</name>
    <dbReference type="NCBI Taxonomy" id="102285"/>
    <lineage>
        <taxon>Eukaryota</taxon>
        <taxon>Metazoa</taxon>
        <taxon>Spiralia</taxon>
        <taxon>Lophotrochozoa</taxon>
        <taxon>Platyhelminthes</taxon>
        <taxon>Cestoda</taxon>
        <taxon>Eucestoda</taxon>
        <taxon>Cyclophyllidea</taxon>
        <taxon>Hymenolepididae</taxon>
        <taxon>Rodentolepis</taxon>
    </lineage>
</organism>
<reference evidence="2 3" key="2">
    <citation type="submission" date="2018-11" db="EMBL/GenBank/DDBJ databases">
        <authorList>
            <consortium name="Pathogen Informatics"/>
        </authorList>
    </citation>
    <scope>NUCLEOTIDE SEQUENCE [LARGE SCALE GENOMIC DNA]</scope>
</reference>
<evidence type="ECO:0000313" key="2">
    <source>
        <dbReference type="EMBL" id="VDO02786.1"/>
    </source>
</evidence>
<accession>A0A0R3TIN9</accession>
<gene>
    <name evidence="2" type="ORF">HNAJ_LOCUS6926</name>
</gene>
<evidence type="ECO:0000256" key="1">
    <source>
        <dbReference type="SAM" id="MobiDB-lite"/>
    </source>
</evidence>
<keyword evidence="3" id="KW-1185">Reference proteome</keyword>
<evidence type="ECO:0000313" key="4">
    <source>
        <dbReference type="WBParaSite" id="HNAJ_0000693001-mRNA-1"/>
    </source>
</evidence>
<dbReference type="WBParaSite" id="HNAJ_0000693001-mRNA-1">
    <property type="protein sequence ID" value="HNAJ_0000693001-mRNA-1"/>
    <property type="gene ID" value="HNAJ_0000693001"/>
</dbReference>
<feature type="compositionally biased region" description="Polar residues" evidence="1">
    <location>
        <begin position="47"/>
        <end position="70"/>
    </location>
</feature>
<dbReference type="Proteomes" id="UP000278807">
    <property type="component" value="Unassembled WGS sequence"/>
</dbReference>
<proteinExistence type="predicted"/>
<name>A0A0R3TIN9_RODNA</name>
<evidence type="ECO:0000313" key="3">
    <source>
        <dbReference type="Proteomes" id="UP000278807"/>
    </source>
</evidence>
<sequence>MLPASGEINGIYEPEIVRGCRLIMVDFGNVTLQSIRAQLDLPRTDEAPTTEQASHAGSTDVHSSKASTLAATGRAQSDERYKQLMHASHEELLSE</sequence>
<dbReference type="EMBL" id="UZAE01009120">
    <property type="protein sequence ID" value="VDO02786.1"/>
    <property type="molecule type" value="Genomic_DNA"/>
</dbReference>
<feature type="region of interest" description="Disordered" evidence="1">
    <location>
        <begin position="39"/>
        <end position="95"/>
    </location>
</feature>
<protein>
    <submittedName>
        <fullName evidence="4">Chemotaxis protein CheW</fullName>
    </submittedName>
</protein>